<sequence>MQTTQYPWSVTQPQPNLLDTHELAERLTTVEENLKTILNMLKLIFGAQLDRDEKEKEAAKNYHSTKS</sequence>
<gene>
    <name evidence="1" type="ORF">LCGC14_1403470</name>
</gene>
<accession>A0A0F9KHA2</accession>
<evidence type="ECO:0000313" key="1">
    <source>
        <dbReference type="EMBL" id="KKM74126.1"/>
    </source>
</evidence>
<protein>
    <submittedName>
        <fullName evidence="1">Uncharacterized protein</fullName>
    </submittedName>
</protein>
<dbReference type="EMBL" id="LAZR01009190">
    <property type="protein sequence ID" value="KKM74126.1"/>
    <property type="molecule type" value="Genomic_DNA"/>
</dbReference>
<dbReference type="AlphaFoldDB" id="A0A0F9KHA2"/>
<name>A0A0F9KHA2_9ZZZZ</name>
<proteinExistence type="predicted"/>
<comment type="caution">
    <text evidence="1">The sequence shown here is derived from an EMBL/GenBank/DDBJ whole genome shotgun (WGS) entry which is preliminary data.</text>
</comment>
<organism evidence="1">
    <name type="scientific">marine sediment metagenome</name>
    <dbReference type="NCBI Taxonomy" id="412755"/>
    <lineage>
        <taxon>unclassified sequences</taxon>
        <taxon>metagenomes</taxon>
        <taxon>ecological metagenomes</taxon>
    </lineage>
</organism>
<reference evidence="1" key="1">
    <citation type="journal article" date="2015" name="Nature">
        <title>Complex archaea that bridge the gap between prokaryotes and eukaryotes.</title>
        <authorList>
            <person name="Spang A."/>
            <person name="Saw J.H."/>
            <person name="Jorgensen S.L."/>
            <person name="Zaremba-Niedzwiedzka K."/>
            <person name="Martijn J."/>
            <person name="Lind A.E."/>
            <person name="van Eijk R."/>
            <person name="Schleper C."/>
            <person name="Guy L."/>
            <person name="Ettema T.J."/>
        </authorList>
    </citation>
    <scope>NUCLEOTIDE SEQUENCE</scope>
</reference>